<accession>A0ABS4WHG5</accession>
<keyword evidence="1" id="KW-0472">Membrane</keyword>
<dbReference type="EMBL" id="JAGIOE010000001">
    <property type="protein sequence ID" value="MBP2375651.1"/>
    <property type="molecule type" value="Genomic_DNA"/>
</dbReference>
<dbReference type="RefSeq" id="WP_209909601.1">
    <property type="nucleotide sequence ID" value="NZ_BAAAMI010000013.1"/>
</dbReference>
<dbReference type="Proteomes" id="UP000766570">
    <property type="component" value="Unassembled WGS sequence"/>
</dbReference>
<evidence type="ECO:0000259" key="2">
    <source>
        <dbReference type="Pfam" id="PF07331"/>
    </source>
</evidence>
<proteinExistence type="predicted"/>
<dbReference type="InterPro" id="IPR009936">
    <property type="entry name" value="DUF1468"/>
</dbReference>
<protein>
    <submittedName>
        <fullName evidence="3">Tricarboxylic transport membrane protein</fullName>
    </submittedName>
</protein>
<gene>
    <name evidence="3" type="ORF">JOF46_003563</name>
</gene>
<feature type="domain" description="DUF1468" evidence="2">
    <location>
        <begin position="29"/>
        <end position="161"/>
    </location>
</feature>
<evidence type="ECO:0000256" key="1">
    <source>
        <dbReference type="SAM" id="Phobius"/>
    </source>
</evidence>
<name>A0ABS4WHG5_9MICC</name>
<feature type="transmembrane region" description="Helical" evidence="1">
    <location>
        <begin position="29"/>
        <end position="48"/>
    </location>
</feature>
<feature type="transmembrane region" description="Helical" evidence="1">
    <location>
        <begin position="60"/>
        <end position="78"/>
    </location>
</feature>
<organism evidence="3 4">
    <name type="scientific">Paeniglutamicibacter psychrophenolicus</name>
    <dbReference type="NCBI Taxonomy" id="257454"/>
    <lineage>
        <taxon>Bacteria</taxon>
        <taxon>Bacillati</taxon>
        <taxon>Actinomycetota</taxon>
        <taxon>Actinomycetes</taxon>
        <taxon>Micrococcales</taxon>
        <taxon>Micrococcaceae</taxon>
        <taxon>Paeniglutamicibacter</taxon>
    </lineage>
</organism>
<evidence type="ECO:0000313" key="3">
    <source>
        <dbReference type="EMBL" id="MBP2375651.1"/>
    </source>
</evidence>
<feature type="transmembrane region" description="Helical" evidence="1">
    <location>
        <begin position="99"/>
        <end position="126"/>
    </location>
</feature>
<keyword evidence="1" id="KW-1133">Transmembrane helix</keyword>
<keyword evidence="1" id="KW-0812">Transmembrane</keyword>
<keyword evidence="4" id="KW-1185">Reference proteome</keyword>
<reference evidence="3 4" key="1">
    <citation type="submission" date="2021-03" db="EMBL/GenBank/DDBJ databases">
        <title>Sequencing the genomes of 1000 actinobacteria strains.</title>
        <authorList>
            <person name="Klenk H.-P."/>
        </authorList>
    </citation>
    <scope>NUCLEOTIDE SEQUENCE [LARGE SCALE GENOMIC DNA]</scope>
    <source>
        <strain evidence="3 4">DSM 15454</strain>
    </source>
</reference>
<dbReference type="Pfam" id="PF07331">
    <property type="entry name" value="TctB"/>
    <property type="match status" value="1"/>
</dbReference>
<evidence type="ECO:0000313" key="4">
    <source>
        <dbReference type="Proteomes" id="UP000766570"/>
    </source>
</evidence>
<feature type="transmembrane region" description="Helical" evidence="1">
    <location>
        <begin position="138"/>
        <end position="160"/>
    </location>
</feature>
<sequence>MVSSPVTAIQDVQLKRTDRAGRRIAGRRIAPLVLFALGAVATVGSIRLELGTLQHPEPGLWPLITALTIVFSSIVILVRPGAETLEPWTSKSISVATGVSSLCAFIVLFSLVGFFIPAVLMMLLWLRVYGGESLRTTIILSLAGPLVLYVIFDSLLGVPFPRDLLLGLFL</sequence>
<comment type="caution">
    <text evidence="3">The sequence shown here is derived from an EMBL/GenBank/DDBJ whole genome shotgun (WGS) entry which is preliminary data.</text>
</comment>